<accession>A0A4C1XUK2</accession>
<evidence type="ECO:0000313" key="2">
    <source>
        <dbReference type="Proteomes" id="UP000299102"/>
    </source>
</evidence>
<sequence>MFRNDPGAQCRSSRGMKLHLTANRGLEQHLGSLQDLISDLGCLYARGFKLHGAAARVSGAVDRYRSSRDIEVTCGGVVWKEMGIGNVNGM</sequence>
<name>A0A4C1XUK2_EUMVA</name>
<keyword evidence="2" id="KW-1185">Reference proteome</keyword>
<gene>
    <name evidence="1" type="ORF">EVAR_50092_1</name>
</gene>
<organism evidence="1 2">
    <name type="scientific">Eumeta variegata</name>
    <name type="common">Bagworm moth</name>
    <name type="synonym">Eumeta japonica</name>
    <dbReference type="NCBI Taxonomy" id="151549"/>
    <lineage>
        <taxon>Eukaryota</taxon>
        <taxon>Metazoa</taxon>
        <taxon>Ecdysozoa</taxon>
        <taxon>Arthropoda</taxon>
        <taxon>Hexapoda</taxon>
        <taxon>Insecta</taxon>
        <taxon>Pterygota</taxon>
        <taxon>Neoptera</taxon>
        <taxon>Endopterygota</taxon>
        <taxon>Lepidoptera</taxon>
        <taxon>Glossata</taxon>
        <taxon>Ditrysia</taxon>
        <taxon>Tineoidea</taxon>
        <taxon>Psychidae</taxon>
        <taxon>Oiketicinae</taxon>
        <taxon>Eumeta</taxon>
    </lineage>
</organism>
<evidence type="ECO:0000313" key="1">
    <source>
        <dbReference type="EMBL" id="GBP66713.1"/>
    </source>
</evidence>
<proteinExistence type="predicted"/>
<comment type="caution">
    <text evidence="1">The sequence shown here is derived from an EMBL/GenBank/DDBJ whole genome shotgun (WGS) entry which is preliminary data.</text>
</comment>
<dbReference type="EMBL" id="BGZK01000965">
    <property type="protein sequence ID" value="GBP66713.1"/>
    <property type="molecule type" value="Genomic_DNA"/>
</dbReference>
<dbReference type="AlphaFoldDB" id="A0A4C1XUK2"/>
<protein>
    <submittedName>
        <fullName evidence="1">Uncharacterized protein</fullName>
    </submittedName>
</protein>
<dbReference type="Proteomes" id="UP000299102">
    <property type="component" value="Unassembled WGS sequence"/>
</dbReference>
<reference evidence="1 2" key="1">
    <citation type="journal article" date="2019" name="Commun. Biol.">
        <title>The bagworm genome reveals a unique fibroin gene that provides high tensile strength.</title>
        <authorList>
            <person name="Kono N."/>
            <person name="Nakamura H."/>
            <person name="Ohtoshi R."/>
            <person name="Tomita M."/>
            <person name="Numata K."/>
            <person name="Arakawa K."/>
        </authorList>
    </citation>
    <scope>NUCLEOTIDE SEQUENCE [LARGE SCALE GENOMIC DNA]</scope>
</reference>